<dbReference type="InterPro" id="IPR006685">
    <property type="entry name" value="MscS_channel_2nd"/>
</dbReference>
<evidence type="ECO:0000256" key="7">
    <source>
        <dbReference type="SAM" id="Phobius"/>
    </source>
</evidence>
<dbReference type="GO" id="GO:0005886">
    <property type="term" value="C:plasma membrane"/>
    <property type="evidence" value="ECO:0007669"/>
    <property type="project" value="UniProtKB-SubCell"/>
</dbReference>
<dbReference type="Proteomes" id="UP000058613">
    <property type="component" value="Chromosome"/>
</dbReference>
<dbReference type="InterPro" id="IPR011066">
    <property type="entry name" value="MscS_channel_C_sf"/>
</dbReference>
<dbReference type="Gene3D" id="2.30.30.60">
    <property type="match status" value="1"/>
</dbReference>
<dbReference type="SUPFAM" id="SSF82861">
    <property type="entry name" value="Mechanosensitive channel protein MscS (YggB), transmembrane region"/>
    <property type="match status" value="1"/>
</dbReference>
<dbReference type="InterPro" id="IPR045275">
    <property type="entry name" value="MscS_archaea/bacteria_type"/>
</dbReference>
<dbReference type="AlphaFoldDB" id="A0A0P0N270"/>
<keyword evidence="5 7" id="KW-1133">Transmembrane helix</keyword>
<keyword evidence="4 7" id="KW-0812">Transmembrane</keyword>
<organism evidence="11 12">
    <name type="scientific">Pyrodictium delaneyi</name>
    <dbReference type="NCBI Taxonomy" id="1273541"/>
    <lineage>
        <taxon>Archaea</taxon>
        <taxon>Thermoproteota</taxon>
        <taxon>Thermoprotei</taxon>
        <taxon>Desulfurococcales</taxon>
        <taxon>Pyrodictiaceae</taxon>
        <taxon>Pyrodictium</taxon>
    </lineage>
</organism>
<feature type="transmembrane region" description="Helical" evidence="7">
    <location>
        <begin position="61"/>
        <end position="84"/>
    </location>
</feature>
<evidence type="ECO:0000259" key="10">
    <source>
        <dbReference type="Pfam" id="PF21088"/>
    </source>
</evidence>
<sequence>MAPNMTLSLPGGWETLASDIALAAAVIIASIFVALIVRQFMRRSLQPRLPTYVYKPMENMVFYGILLLGIVSALSPFGISLSGLLVAGGFAGLVVGLASQQTVSNLISGIFLLVEQPLRIGDPVTVENVSGVVVDINILSTRVRTWDGYIVRIPNSTVFNALITNYQRTRARRVELKIGIHYRSDLDKAIQVLRAMMEEHPYCLVNPAPEVFVSDYSNSAVVLTARCWAPPQVWFKTKVELQTMVKKRLEEAGIEIPFPQLDLHIRDSAPLPIRIEESSNDRKPS</sequence>
<evidence type="ECO:0000313" key="11">
    <source>
        <dbReference type="EMBL" id="ALL00391.1"/>
    </source>
</evidence>
<comment type="similarity">
    <text evidence="2">Belongs to the MscS (TC 1.A.23) family.</text>
</comment>
<evidence type="ECO:0000259" key="9">
    <source>
        <dbReference type="Pfam" id="PF21082"/>
    </source>
</evidence>
<dbReference type="Pfam" id="PF21082">
    <property type="entry name" value="MS_channel_3rd"/>
    <property type="match status" value="1"/>
</dbReference>
<dbReference type="SUPFAM" id="SSF82689">
    <property type="entry name" value="Mechanosensitive channel protein MscS (YggB), C-terminal domain"/>
    <property type="match status" value="1"/>
</dbReference>
<keyword evidence="6 7" id="KW-0472">Membrane</keyword>
<dbReference type="GeneID" id="26098662"/>
<comment type="subcellular location">
    <subcellularLocation>
        <location evidence="1">Cell membrane</location>
        <topology evidence="1">Multi-pass membrane protein</topology>
    </subcellularLocation>
</comment>
<keyword evidence="3" id="KW-1003">Cell membrane</keyword>
<dbReference type="GO" id="GO:0008381">
    <property type="term" value="F:mechanosensitive monoatomic ion channel activity"/>
    <property type="evidence" value="ECO:0007669"/>
    <property type="project" value="InterPro"/>
</dbReference>
<evidence type="ECO:0000256" key="1">
    <source>
        <dbReference type="ARBA" id="ARBA00004651"/>
    </source>
</evidence>
<name>A0A0P0N270_9CREN</name>
<reference evidence="11 12" key="1">
    <citation type="submission" date="2015-10" db="EMBL/GenBank/DDBJ databases">
        <title>Complete genome sequence of hyperthermophilic archaeon Pyrodictium delaneyi Su06.</title>
        <authorList>
            <person name="Jung J.-H."/>
            <person name="Lin J."/>
            <person name="Holden J.F."/>
            <person name="Park C.-S."/>
        </authorList>
    </citation>
    <scope>NUCLEOTIDE SEQUENCE [LARGE SCALE GENOMIC DNA]</scope>
    <source>
        <strain evidence="11 12">Su06</strain>
    </source>
</reference>
<proteinExistence type="inferred from homology"/>
<evidence type="ECO:0000256" key="3">
    <source>
        <dbReference type="ARBA" id="ARBA00022475"/>
    </source>
</evidence>
<evidence type="ECO:0000256" key="6">
    <source>
        <dbReference type="ARBA" id="ARBA00023136"/>
    </source>
</evidence>
<dbReference type="SUPFAM" id="SSF50182">
    <property type="entry name" value="Sm-like ribonucleoproteins"/>
    <property type="match status" value="1"/>
</dbReference>
<dbReference type="Gene3D" id="1.10.287.1260">
    <property type="match status" value="1"/>
</dbReference>
<accession>A0A0P0N270</accession>
<dbReference type="RefSeq" id="WP_231656770.1">
    <property type="nucleotide sequence ID" value="NZ_CP013011.1"/>
</dbReference>
<feature type="domain" description="Mechanosensitive ion channel transmembrane helices 2/3" evidence="10">
    <location>
        <begin position="60"/>
        <end position="100"/>
    </location>
</feature>
<dbReference type="InterPro" id="IPR049278">
    <property type="entry name" value="MS_channel_C"/>
</dbReference>
<dbReference type="InterPro" id="IPR049142">
    <property type="entry name" value="MS_channel_1st"/>
</dbReference>
<evidence type="ECO:0000259" key="8">
    <source>
        <dbReference type="Pfam" id="PF00924"/>
    </source>
</evidence>
<dbReference type="InterPro" id="IPR011014">
    <property type="entry name" value="MscS_channel_TM-2"/>
</dbReference>
<dbReference type="STRING" id="1273541.Pyrde_0341"/>
<dbReference type="KEGG" id="pdl:Pyrde_0341"/>
<dbReference type="InterPro" id="IPR023408">
    <property type="entry name" value="MscS_beta-dom_sf"/>
</dbReference>
<dbReference type="Pfam" id="PF00924">
    <property type="entry name" value="MS_channel_2nd"/>
    <property type="match status" value="1"/>
</dbReference>
<evidence type="ECO:0000256" key="4">
    <source>
        <dbReference type="ARBA" id="ARBA00022692"/>
    </source>
</evidence>
<evidence type="ECO:0000313" key="12">
    <source>
        <dbReference type="Proteomes" id="UP000058613"/>
    </source>
</evidence>
<dbReference type="Pfam" id="PF21088">
    <property type="entry name" value="MS_channel_1st"/>
    <property type="match status" value="1"/>
</dbReference>
<dbReference type="PANTHER" id="PTHR30221">
    <property type="entry name" value="SMALL-CONDUCTANCE MECHANOSENSITIVE CHANNEL"/>
    <property type="match status" value="1"/>
</dbReference>
<feature type="domain" description="Mechanosensitive ion channel MscS C-terminal" evidence="9">
    <location>
        <begin position="174"/>
        <end position="256"/>
    </location>
</feature>
<gene>
    <name evidence="11" type="ORF">Pyrde_0341</name>
</gene>
<feature type="transmembrane region" description="Helical" evidence="7">
    <location>
        <begin position="20"/>
        <end position="40"/>
    </location>
</feature>
<evidence type="ECO:0000256" key="5">
    <source>
        <dbReference type="ARBA" id="ARBA00022989"/>
    </source>
</evidence>
<evidence type="ECO:0000256" key="2">
    <source>
        <dbReference type="ARBA" id="ARBA00008017"/>
    </source>
</evidence>
<dbReference type="PANTHER" id="PTHR30221:SF20">
    <property type="entry name" value="SMALL-CONDUCTANCE MECHANOSENSITIVE CHANNEL"/>
    <property type="match status" value="1"/>
</dbReference>
<feature type="domain" description="Mechanosensitive ion channel MscS" evidence="8">
    <location>
        <begin position="102"/>
        <end position="168"/>
    </location>
</feature>
<protein>
    <submittedName>
        <fullName evidence="11">Mechanosensitive ion channel, MS-channel</fullName>
    </submittedName>
</protein>
<dbReference type="EMBL" id="CP013011">
    <property type="protein sequence ID" value="ALL00391.1"/>
    <property type="molecule type" value="Genomic_DNA"/>
</dbReference>
<dbReference type="InterPro" id="IPR010920">
    <property type="entry name" value="LSM_dom_sf"/>
</dbReference>
<dbReference type="Gene3D" id="3.30.70.100">
    <property type="match status" value="1"/>
</dbReference>